<dbReference type="FunFam" id="2.30.29.30:FF:000018">
    <property type="entry name" value="E3 SUMO-protein ligase RanBP2"/>
    <property type="match status" value="1"/>
</dbReference>
<feature type="compositionally biased region" description="Basic and acidic residues" evidence="1">
    <location>
        <begin position="200"/>
        <end position="215"/>
    </location>
</feature>
<dbReference type="PANTHER" id="PTHR23138:SF87">
    <property type="entry name" value="E3 SUMO-PROTEIN LIGASE RANBP2"/>
    <property type="match status" value="1"/>
</dbReference>
<dbReference type="Proteomes" id="UP000812966">
    <property type="component" value="Unassembled WGS sequence"/>
</dbReference>
<name>A0A8K0JR30_9TREE</name>
<dbReference type="AlphaFoldDB" id="A0A8K0JR30"/>
<accession>A0A8K0JR30</accession>
<feature type="domain" description="RanBD1" evidence="2">
    <location>
        <begin position="16"/>
        <end position="153"/>
    </location>
</feature>
<reference evidence="3" key="1">
    <citation type="submission" date="2020-04" db="EMBL/GenBank/DDBJ databases">
        <title>Analysis of mating type loci in Filobasidium floriforme.</title>
        <authorList>
            <person name="Nowrousian M."/>
        </authorList>
    </citation>
    <scope>NUCLEOTIDE SEQUENCE</scope>
    <source>
        <strain evidence="3">CBS 6242</strain>
    </source>
</reference>
<dbReference type="GO" id="GO:0006913">
    <property type="term" value="P:nucleocytoplasmic transport"/>
    <property type="evidence" value="ECO:0007669"/>
    <property type="project" value="InterPro"/>
</dbReference>
<evidence type="ECO:0000259" key="2">
    <source>
        <dbReference type="PROSITE" id="PS50196"/>
    </source>
</evidence>
<sequence>MADNENTTPAEEHDPHYEPVIKLTEQVAVVTAEEDEDVLHKVRAKLFRFDKAAVEWKERGTGDVKLLKDRSGGKVRVVMRRDKTLKVCANFMITSDMKLAPNLGSDRAWVWNVSADYAEAEPTAETFAIRFANSENAQAFKEAFEKAQEDNSKAPKSESAPAPAAAEEKKEDKEEKTAAAAEADKGEKAALESETGQEPVKPELSLEEKVVSAIE</sequence>
<dbReference type="Gene3D" id="2.30.29.30">
    <property type="entry name" value="Pleckstrin-homology domain (PH domain)/Phosphotyrosine-binding domain (PTB)"/>
    <property type="match status" value="1"/>
</dbReference>
<feature type="compositionally biased region" description="Basic and acidic residues" evidence="1">
    <location>
        <begin position="144"/>
        <end position="156"/>
    </location>
</feature>
<dbReference type="InterPro" id="IPR045255">
    <property type="entry name" value="RanBP1-like"/>
</dbReference>
<dbReference type="CDD" id="cd13179">
    <property type="entry name" value="RanBD_RanBP1"/>
    <property type="match status" value="1"/>
</dbReference>
<dbReference type="PANTHER" id="PTHR23138">
    <property type="entry name" value="RAN BINDING PROTEIN"/>
    <property type="match status" value="1"/>
</dbReference>
<dbReference type="EMBL" id="JABELV010000014">
    <property type="protein sequence ID" value="KAG7571004.1"/>
    <property type="molecule type" value="Genomic_DNA"/>
</dbReference>
<organism evidence="3 4">
    <name type="scientific">Filobasidium floriforme</name>
    <dbReference type="NCBI Taxonomy" id="5210"/>
    <lineage>
        <taxon>Eukaryota</taxon>
        <taxon>Fungi</taxon>
        <taxon>Dikarya</taxon>
        <taxon>Basidiomycota</taxon>
        <taxon>Agaricomycotina</taxon>
        <taxon>Tremellomycetes</taxon>
        <taxon>Filobasidiales</taxon>
        <taxon>Filobasidiaceae</taxon>
        <taxon>Filobasidium</taxon>
    </lineage>
</organism>
<dbReference type="GO" id="GO:0005096">
    <property type="term" value="F:GTPase activator activity"/>
    <property type="evidence" value="ECO:0007669"/>
    <property type="project" value="TreeGrafter"/>
</dbReference>
<proteinExistence type="predicted"/>
<evidence type="ECO:0000313" key="3">
    <source>
        <dbReference type="EMBL" id="KAG7571004.1"/>
    </source>
</evidence>
<dbReference type="GO" id="GO:0005643">
    <property type="term" value="C:nuclear pore"/>
    <property type="evidence" value="ECO:0007669"/>
    <property type="project" value="TreeGrafter"/>
</dbReference>
<comment type="caution">
    <text evidence="3">The sequence shown here is derived from an EMBL/GenBank/DDBJ whole genome shotgun (WGS) entry which is preliminary data.</text>
</comment>
<dbReference type="Pfam" id="PF00638">
    <property type="entry name" value="Ran_BP1"/>
    <property type="match status" value="1"/>
</dbReference>
<feature type="compositionally biased region" description="Basic and acidic residues" evidence="1">
    <location>
        <begin position="166"/>
        <end position="191"/>
    </location>
</feature>
<dbReference type="InterPro" id="IPR045256">
    <property type="entry name" value="RanBP1_RanBD"/>
</dbReference>
<protein>
    <recommendedName>
        <fullName evidence="2">RanBD1 domain-containing protein</fullName>
    </recommendedName>
</protein>
<evidence type="ECO:0000313" key="4">
    <source>
        <dbReference type="Proteomes" id="UP000812966"/>
    </source>
</evidence>
<gene>
    <name evidence="3" type="ORF">FFLO_01098</name>
</gene>
<dbReference type="InterPro" id="IPR000156">
    <property type="entry name" value="Ran_bind_dom"/>
</dbReference>
<dbReference type="OrthoDB" id="2357150at2759"/>
<dbReference type="PROSITE" id="PS50196">
    <property type="entry name" value="RANBD1"/>
    <property type="match status" value="1"/>
</dbReference>
<feature type="region of interest" description="Disordered" evidence="1">
    <location>
        <begin position="144"/>
        <end position="215"/>
    </location>
</feature>
<dbReference type="GO" id="GO:0005737">
    <property type="term" value="C:cytoplasm"/>
    <property type="evidence" value="ECO:0007669"/>
    <property type="project" value="TreeGrafter"/>
</dbReference>
<keyword evidence="4" id="KW-1185">Reference proteome</keyword>
<dbReference type="SMART" id="SM00160">
    <property type="entry name" value="RanBD"/>
    <property type="match status" value="1"/>
</dbReference>
<dbReference type="InterPro" id="IPR011993">
    <property type="entry name" value="PH-like_dom_sf"/>
</dbReference>
<evidence type="ECO:0000256" key="1">
    <source>
        <dbReference type="SAM" id="MobiDB-lite"/>
    </source>
</evidence>
<dbReference type="SUPFAM" id="SSF50729">
    <property type="entry name" value="PH domain-like"/>
    <property type="match status" value="1"/>
</dbReference>